<dbReference type="InterPro" id="IPR008969">
    <property type="entry name" value="CarboxyPept-like_regulatory"/>
</dbReference>
<keyword evidence="10" id="KW-0675">Receptor</keyword>
<dbReference type="RefSeq" id="WP_123898792.1">
    <property type="nucleotide sequence ID" value="NZ_RPFJ01000030.1"/>
</dbReference>
<dbReference type="Gene3D" id="2.60.40.1120">
    <property type="entry name" value="Carboxypeptidase-like, regulatory domain"/>
    <property type="match status" value="1"/>
</dbReference>
<evidence type="ECO:0000256" key="6">
    <source>
        <dbReference type="ARBA" id="ARBA00023136"/>
    </source>
</evidence>
<feature type="domain" description="TonB-dependent receptor plug" evidence="9">
    <location>
        <begin position="156"/>
        <end position="262"/>
    </location>
</feature>
<evidence type="ECO:0000256" key="5">
    <source>
        <dbReference type="ARBA" id="ARBA00022729"/>
    </source>
</evidence>
<sequence length="1068" mass="119104">MKKIRNLDGQINYSLKDNLEFKWSLKKVLLTVLTFTLSFTQVIALDIHSGNNYEGEIEEGTFLKQQIQISGVVSDADGPLPGATVMVKGTTKGTTTDFDGNYSLEVDSEEAVLIFSFVGYKTQEIVVGNQTTLNVTLISDSQLDEVVVIGYTTRKKGDVTGSVSTVKSESLGKTGTQDLAKSLSGKVSGLIISDRGGLPGSTGDLTLLIRGKSTLGNNSPLILIDGIQAGNFSQLAPQDIESLTVLKDGAAAIYGARAANGVILITTKRGKTGKPKISFSSSYNLSSFSASPSLMNSEQFAIYNNEIAERKNESLPYSQADIDKYAAGNDPNYPNTNWADLTFADYSPETRTSLSVSGGSEYVKYFVSGDMIRQTGMYDSGDLKFKQNQVRSNIDVKISDAIKLGVDLSGRFGKNLQPGVDDAYIYKHIYTNLPTEVGVYDNGLPGWGGENGANPYVMSSDETGFIKRIDNDLRGKVSLDIELDKLTEGLVLKTFGGYRRMNNDQKSWYTPWSVYSYQESTDEYIEQPGFSQRGNERILRESFWKYDELMLNATLHYNRTFGDHTVGGFVGYEQMTSESRTFWVEKRGFPDADHSELFAGNSDGQQSDGNGQEWGRVNYFGSLSYDFKKKYYVDFTLRHDGSSTFGPNNRFGTFPGVQVAWSIDKESFMDNVEWLSTLKLRSSWAKMGNDRINGFQYLTRYNYAGALGAQPNYYVFGGQPYNGFSSIGVPAANPNVTWESADMKNLGLNFALFDNRLVGDFNYFYQKREDILITRNASIPDFTGLTLPQENLGKVDNYGWELELGWNDEINENLSYNLGFNYTKAKNEVKYLDEAVDVPEALKREGHPMDSYITYPTNGLFKNQEEIDAAPAILAGTVPGEPYYIDTNDDGKITAADRVRSYSSNVPEVQYGIYGGVKFKNWDFSFLFQGQAKAKMLVFFEGQGALPDFMFDQRWTPENTDARYPRAFDVGDSYSSSLNGPDNFQGADLWLRDASYLRLKEVELAYTIPKNVIKFSDVKLYFRGYNLLTMFSEVYDLGLDPEAAGYNGFRLSTYPSLKTYSFGINLNF</sequence>
<proteinExistence type="inferred from homology"/>
<dbReference type="NCBIfam" id="TIGR04057">
    <property type="entry name" value="SusC_RagA_signa"/>
    <property type="match status" value="1"/>
</dbReference>
<dbReference type="OrthoDB" id="9768177at2"/>
<evidence type="ECO:0000256" key="1">
    <source>
        <dbReference type="ARBA" id="ARBA00004571"/>
    </source>
</evidence>
<keyword evidence="5" id="KW-0732">Signal</keyword>
<evidence type="ECO:0000259" key="9">
    <source>
        <dbReference type="Pfam" id="PF07715"/>
    </source>
</evidence>
<dbReference type="FunFam" id="2.60.40.1120:FF:000003">
    <property type="entry name" value="Outer membrane protein Omp121"/>
    <property type="match status" value="1"/>
</dbReference>
<dbReference type="Pfam" id="PF13715">
    <property type="entry name" value="CarbopepD_reg_2"/>
    <property type="match status" value="1"/>
</dbReference>
<dbReference type="NCBIfam" id="TIGR04056">
    <property type="entry name" value="OMP_RagA_SusC"/>
    <property type="match status" value="1"/>
</dbReference>
<keyword evidence="3 8" id="KW-1134">Transmembrane beta strand</keyword>
<comment type="subcellular location">
    <subcellularLocation>
        <location evidence="1 8">Cell outer membrane</location>
        <topology evidence="1 8">Multi-pass membrane protein</topology>
    </subcellularLocation>
</comment>
<accession>A0A3N4NMN7</accession>
<organism evidence="10 11">
    <name type="scientific">Aureibaculum marinum</name>
    <dbReference type="NCBI Taxonomy" id="2487930"/>
    <lineage>
        <taxon>Bacteria</taxon>
        <taxon>Pseudomonadati</taxon>
        <taxon>Bacteroidota</taxon>
        <taxon>Flavobacteriia</taxon>
        <taxon>Flavobacteriales</taxon>
        <taxon>Flavobacteriaceae</taxon>
        <taxon>Aureibaculum</taxon>
    </lineage>
</organism>
<dbReference type="InterPro" id="IPR023997">
    <property type="entry name" value="TonB-dep_OMP_SusC/RagA_CS"/>
</dbReference>
<dbReference type="InterPro" id="IPR012910">
    <property type="entry name" value="Plug_dom"/>
</dbReference>
<keyword evidence="6 8" id="KW-0472">Membrane</keyword>
<dbReference type="EMBL" id="RPFJ01000030">
    <property type="protein sequence ID" value="RPD93360.1"/>
    <property type="molecule type" value="Genomic_DNA"/>
</dbReference>
<dbReference type="AlphaFoldDB" id="A0A3N4NMN7"/>
<dbReference type="InterPro" id="IPR037066">
    <property type="entry name" value="Plug_dom_sf"/>
</dbReference>
<dbReference type="Proteomes" id="UP000270856">
    <property type="component" value="Unassembled WGS sequence"/>
</dbReference>
<keyword evidence="4 8" id="KW-0812">Transmembrane</keyword>
<evidence type="ECO:0000313" key="10">
    <source>
        <dbReference type="EMBL" id="RPD93360.1"/>
    </source>
</evidence>
<evidence type="ECO:0000256" key="3">
    <source>
        <dbReference type="ARBA" id="ARBA00022452"/>
    </source>
</evidence>
<dbReference type="GO" id="GO:0044718">
    <property type="term" value="P:siderophore transmembrane transport"/>
    <property type="evidence" value="ECO:0007669"/>
    <property type="project" value="TreeGrafter"/>
</dbReference>
<dbReference type="GO" id="GO:0009279">
    <property type="term" value="C:cell outer membrane"/>
    <property type="evidence" value="ECO:0007669"/>
    <property type="project" value="UniProtKB-SubCell"/>
</dbReference>
<evidence type="ECO:0000313" key="11">
    <source>
        <dbReference type="Proteomes" id="UP000270856"/>
    </source>
</evidence>
<dbReference type="InterPro" id="IPR023996">
    <property type="entry name" value="TonB-dep_OMP_SusC/RagA"/>
</dbReference>
<protein>
    <submittedName>
        <fullName evidence="10">TonB-dependent receptor</fullName>
    </submittedName>
</protein>
<reference evidence="10 11" key="1">
    <citation type="submission" date="2018-11" db="EMBL/GenBank/DDBJ databases">
        <title>Aureibaculum marinum gen. nov., sp. nov., a member of the family Flavobacteriaceae isolated from the Bohai Sea.</title>
        <authorList>
            <person name="Ji X."/>
        </authorList>
    </citation>
    <scope>NUCLEOTIDE SEQUENCE [LARGE SCALE GENOMIC DNA]</scope>
    <source>
        <strain evidence="10 11">BH-SD17</strain>
    </source>
</reference>
<dbReference type="Pfam" id="PF07715">
    <property type="entry name" value="Plug"/>
    <property type="match status" value="1"/>
</dbReference>
<comment type="similarity">
    <text evidence="8">Belongs to the TonB-dependent receptor family.</text>
</comment>
<comment type="caution">
    <text evidence="10">The sequence shown here is derived from an EMBL/GenBank/DDBJ whole genome shotgun (WGS) entry which is preliminary data.</text>
</comment>
<evidence type="ECO:0000256" key="8">
    <source>
        <dbReference type="PROSITE-ProRule" id="PRU01360"/>
    </source>
</evidence>
<dbReference type="InterPro" id="IPR039426">
    <property type="entry name" value="TonB-dep_rcpt-like"/>
</dbReference>
<keyword evidence="11" id="KW-1185">Reference proteome</keyword>
<name>A0A3N4NMN7_9FLAO</name>
<dbReference type="SUPFAM" id="SSF56935">
    <property type="entry name" value="Porins"/>
    <property type="match status" value="1"/>
</dbReference>
<dbReference type="SUPFAM" id="SSF49464">
    <property type="entry name" value="Carboxypeptidase regulatory domain-like"/>
    <property type="match status" value="1"/>
</dbReference>
<dbReference type="Gene3D" id="2.170.130.10">
    <property type="entry name" value="TonB-dependent receptor, plug domain"/>
    <property type="match status" value="1"/>
</dbReference>
<dbReference type="PANTHER" id="PTHR30069">
    <property type="entry name" value="TONB-DEPENDENT OUTER MEMBRANE RECEPTOR"/>
    <property type="match status" value="1"/>
</dbReference>
<keyword evidence="7 8" id="KW-0998">Cell outer membrane</keyword>
<keyword evidence="2 8" id="KW-0813">Transport</keyword>
<dbReference type="PANTHER" id="PTHR30069:SF29">
    <property type="entry name" value="HEMOGLOBIN AND HEMOGLOBIN-HAPTOGLOBIN-BINDING PROTEIN 1-RELATED"/>
    <property type="match status" value="1"/>
</dbReference>
<gene>
    <name evidence="10" type="ORF">EGM88_12725</name>
</gene>
<dbReference type="GO" id="GO:0015344">
    <property type="term" value="F:siderophore uptake transmembrane transporter activity"/>
    <property type="evidence" value="ECO:0007669"/>
    <property type="project" value="TreeGrafter"/>
</dbReference>
<dbReference type="InterPro" id="IPR036942">
    <property type="entry name" value="Beta-barrel_TonB_sf"/>
</dbReference>
<evidence type="ECO:0000256" key="2">
    <source>
        <dbReference type="ARBA" id="ARBA00022448"/>
    </source>
</evidence>
<dbReference type="Gene3D" id="2.40.170.20">
    <property type="entry name" value="TonB-dependent receptor, beta-barrel domain"/>
    <property type="match status" value="1"/>
</dbReference>
<evidence type="ECO:0000256" key="4">
    <source>
        <dbReference type="ARBA" id="ARBA00022692"/>
    </source>
</evidence>
<evidence type="ECO:0000256" key="7">
    <source>
        <dbReference type="ARBA" id="ARBA00023237"/>
    </source>
</evidence>
<dbReference type="PROSITE" id="PS52016">
    <property type="entry name" value="TONB_DEPENDENT_REC_3"/>
    <property type="match status" value="1"/>
</dbReference>